<reference evidence="1 2" key="1">
    <citation type="journal article" date="2019" name="Sci. Rep.">
        <title>Orb-weaving spider Araneus ventricosus genome elucidates the spidroin gene catalogue.</title>
        <authorList>
            <person name="Kono N."/>
            <person name="Nakamura H."/>
            <person name="Ohtoshi R."/>
            <person name="Moran D.A.P."/>
            <person name="Shinohara A."/>
            <person name="Yoshida Y."/>
            <person name="Fujiwara M."/>
            <person name="Mori M."/>
            <person name="Tomita M."/>
            <person name="Arakawa K."/>
        </authorList>
    </citation>
    <scope>NUCLEOTIDE SEQUENCE [LARGE SCALE GENOMIC DNA]</scope>
</reference>
<proteinExistence type="predicted"/>
<keyword evidence="2" id="KW-1185">Reference proteome</keyword>
<dbReference type="Proteomes" id="UP000499080">
    <property type="component" value="Unassembled WGS sequence"/>
</dbReference>
<organism evidence="1 2">
    <name type="scientific">Araneus ventricosus</name>
    <name type="common">Orbweaver spider</name>
    <name type="synonym">Epeira ventricosa</name>
    <dbReference type="NCBI Taxonomy" id="182803"/>
    <lineage>
        <taxon>Eukaryota</taxon>
        <taxon>Metazoa</taxon>
        <taxon>Ecdysozoa</taxon>
        <taxon>Arthropoda</taxon>
        <taxon>Chelicerata</taxon>
        <taxon>Arachnida</taxon>
        <taxon>Araneae</taxon>
        <taxon>Araneomorphae</taxon>
        <taxon>Entelegynae</taxon>
        <taxon>Araneoidea</taxon>
        <taxon>Araneidae</taxon>
        <taxon>Araneus</taxon>
    </lineage>
</organism>
<dbReference type="AlphaFoldDB" id="A0A4Y2FWN4"/>
<sequence>MGAAWSMIVGGEEETWGASRRGVGLAVNSLKTFTEGGGVKQQWHGVLYHKAICPAWSDSEKLALEYYLKGISTSGVGNRHSDLQKNE</sequence>
<protein>
    <submittedName>
        <fullName evidence="1">Uncharacterized protein</fullName>
    </submittedName>
</protein>
<gene>
    <name evidence="1" type="ORF">AVEN_158678_1</name>
</gene>
<dbReference type="EMBL" id="BGPR01175329">
    <property type="protein sequence ID" value="GBM44809.1"/>
    <property type="molecule type" value="Genomic_DNA"/>
</dbReference>
<evidence type="ECO:0000313" key="1">
    <source>
        <dbReference type="EMBL" id="GBM44809.1"/>
    </source>
</evidence>
<accession>A0A4Y2FWN4</accession>
<evidence type="ECO:0000313" key="2">
    <source>
        <dbReference type="Proteomes" id="UP000499080"/>
    </source>
</evidence>
<name>A0A4Y2FWN4_ARAVE</name>
<comment type="caution">
    <text evidence="1">The sequence shown here is derived from an EMBL/GenBank/DDBJ whole genome shotgun (WGS) entry which is preliminary data.</text>
</comment>